<feature type="region of interest" description="Disordered" evidence="1">
    <location>
        <begin position="39"/>
        <end position="65"/>
    </location>
</feature>
<reference evidence="3 4" key="1">
    <citation type="journal article" date="2018" name="New Phytol.">
        <title>Phylogenomics of Endogonaceae and evolution of mycorrhizas within Mucoromycota.</title>
        <authorList>
            <person name="Chang Y."/>
            <person name="Desiro A."/>
            <person name="Na H."/>
            <person name="Sandor L."/>
            <person name="Lipzen A."/>
            <person name="Clum A."/>
            <person name="Barry K."/>
            <person name="Grigoriev I.V."/>
            <person name="Martin F.M."/>
            <person name="Stajich J.E."/>
            <person name="Smith M.E."/>
            <person name="Bonito G."/>
            <person name="Spatafora J.W."/>
        </authorList>
    </citation>
    <scope>NUCLEOTIDE SEQUENCE [LARGE SCALE GENOMIC DNA]</scope>
    <source>
        <strain evidence="3 4">AD002</strain>
    </source>
</reference>
<dbReference type="EMBL" id="RBNJ01006852">
    <property type="protein sequence ID" value="RUS28274.1"/>
    <property type="molecule type" value="Genomic_DNA"/>
</dbReference>
<dbReference type="Proteomes" id="UP000274822">
    <property type="component" value="Unassembled WGS sequence"/>
</dbReference>
<dbReference type="Pfam" id="PF07969">
    <property type="entry name" value="Amidohydro_3"/>
    <property type="match status" value="1"/>
</dbReference>
<dbReference type="PANTHER" id="PTHR22642:SF2">
    <property type="entry name" value="PROTEIN LONG AFTER FAR-RED 3"/>
    <property type="match status" value="1"/>
</dbReference>
<protein>
    <recommendedName>
        <fullName evidence="2">Amidohydrolase 3 domain-containing protein</fullName>
    </recommendedName>
</protein>
<dbReference type="Gene3D" id="2.30.40.10">
    <property type="entry name" value="Urease, subunit C, domain 1"/>
    <property type="match status" value="1"/>
</dbReference>
<dbReference type="GO" id="GO:0016810">
    <property type="term" value="F:hydrolase activity, acting on carbon-nitrogen (but not peptide) bonds"/>
    <property type="evidence" value="ECO:0007669"/>
    <property type="project" value="InterPro"/>
</dbReference>
<sequence>MSDFGGCCSRFLLNSFDDTITKENPFKVRSGMPLTAPTRRCLNSERSPNMPTAENQPLLPDSQVSLPTITSPYSEQIPKITHDSRNDFDTWSNWVVPCGQGKNWADRFQLLIGYFNHLSYCHGSNDATYLVHNANVYTVDERGLKANAFVVENGKFVDIGSEKEIMERWPNVKRKIDLHNRTVVPGLIDSHGHLMEYGHILAQPRLNDARSVEEVRAILKLYVENSSNITYLEKGPWLQGWGWDQTLFPSKSFPTAADLDVDPVLASIPIVLRRRDGHASWINGRVIALLRLNGVDLDHAVVDGGEIVRDPGLGVLLDNAMDLVDQYIPPFTEKQNQAALSSAISALHSVGITSIHDAGVSPDTIEFYKRSHEAGRFRLRNYIMIKCPSLNVYCGNEVPKFETIDGILKLNSVKLFMDGALGSWGAGSYLLFATPMLEPYQGDACIRSNDTLYRLVSDDPSKSGILRSDPSIFPELVKQWIDNVSASLQLTFIAYHSNVNGISFVWMLEIKFIYDTNTQGYQVNTHCIGDRGNRIILDSYERNLVSIFGNDLEKLRQNDYRLRIEHAQILTPSDIQRTGRLAILPSMQPTHGDYLVDGPMVISDTI</sequence>
<dbReference type="SUPFAM" id="SSF51338">
    <property type="entry name" value="Composite domain of metallo-dependent hydrolases"/>
    <property type="match status" value="1"/>
</dbReference>
<dbReference type="PANTHER" id="PTHR22642">
    <property type="entry name" value="IMIDAZOLONEPROPIONASE"/>
    <property type="match status" value="1"/>
</dbReference>
<dbReference type="InterPro" id="IPR032466">
    <property type="entry name" value="Metal_Hydrolase"/>
</dbReference>
<evidence type="ECO:0000313" key="3">
    <source>
        <dbReference type="EMBL" id="RUS28274.1"/>
    </source>
</evidence>
<evidence type="ECO:0000256" key="1">
    <source>
        <dbReference type="SAM" id="MobiDB-lite"/>
    </source>
</evidence>
<feature type="compositionally biased region" description="Polar residues" evidence="1">
    <location>
        <begin position="44"/>
        <end position="55"/>
    </location>
</feature>
<dbReference type="AlphaFoldDB" id="A0A433QEV2"/>
<dbReference type="InterPro" id="IPR011059">
    <property type="entry name" value="Metal-dep_hydrolase_composite"/>
</dbReference>
<gene>
    <name evidence="3" type="ORF">BC938DRAFT_482081</name>
</gene>
<dbReference type="Gene3D" id="3.10.310.70">
    <property type="match status" value="1"/>
</dbReference>
<evidence type="ECO:0000259" key="2">
    <source>
        <dbReference type="Pfam" id="PF07969"/>
    </source>
</evidence>
<dbReference type="InterPro" id="IPR013108">
    <property type="entry name" value="Amidohydro_3"/>
</dbReference>
<dbReference type="SUPFAM" id="SSF51556">
    <property type="entry name" value="Metallo-dependent hydrolases"/>
    <property type="match status" value="1"/>
</dbReference>
<keyword evidence="4" id="KW-1185">Reference proteome</keyword>
<evidence type="ECO:0000313" key="4">
    <source>
        <dbReference type="Proteomes" id="UP000274822"/>
    </source>
</evidence>
<dbReference type="Gene3D" id="3.20.20.140">
    <property type="entry name" value="Metal-dependent hydrolases"/>
    <property type="match status" value="2"/>
</dbReference>
<organism evidence="3 4">
    <name type="scientific">Jimgerdemannia flammicorona</name>
    <dbReference type="NCBI Taxonomy" id="994334"/>
    <lineage>
        <taxon>Eukaryota</taxon>
        <taxon>Fungi</taxon>
        <taxon>Fungi incertae sedis</taxon>
        <taxon>Mucoromycota</taxon>
        <taxon>Mucoromycotina</taxon>
        <taxon>Endogonomycetes</taxon>
        <taxon>Endogonales</taxon>
        <taxon>Endogonaceae</taxon>
        <taxon>Jimgerdemannia</taxon>
    </lineage>
</organism>
<dbReference type="CDD" id="cd01300">
    <property type="entry name" value="YtcJ_like"/>
    <property type="match status" value="1"/>
</dbReference>
<feature type="domain" description="Amidohydrolase 3" evidence="2">
    <location>
        <begin position="176"/>
        <end position="426"/>
    </location>
</feature>
<name>A0A433QEV2_9FUNG</name>
<dbReference type="InterPro" id="IPR033932">
    <property type="entry name" value="YtcJ-like"/>
</dbReference>
<comment type="caution">
    <text evidence="3">The sequence shown here is derived from an EMBL/GenBank/DDBJ whole genome shotgun (WGS) entry which is preliminary data.</text>
</comment>
<accession>A0A433QEV2</accession>
<proteinExistence type="predicted"/>